<evidence type="ECO:0000313" key="2">
    <source>
        <dbReference type="Proteomes" id="UP001327560"/>
    </source>
</evidence>
<name>A0AAQ3Q4W8_9LILI</name>
<evidence type="ECO:0000313" key="1">
    <source>
        <dbReference type="EMBL" id="WOK97868.1"/>
    </source>
</evidence>
<organism evidence="1 2">
    <name type="scientific">Canna indica</name>
    <name type="common">Indian-shot</name>
    <dbReference type="NCBI Taxonomy" id="4628"/>
    <lineage>
        <taxon>Eukaryota</taxon>
        <taxon>Viridiplantae</taxon>
        <taxon>Streptophyta</taxon>
        <taxon>Embryophyta</taxon>
        <taxon>Tracheophyta</taxon>
        <taxon>Spermatophyta</taxon>
        <taxon>Magnoliopsida</taxon>
        <taxon>Liliopsida</taxon>
        <taxon>Zingiberales</taxon>
        <taxon>Cannaceae</taxon>
        <taxon>Canna</taxon>
    </lineage>
</organism>
<gene>
    <name evidence="1" type="ORF">Cni_G06576</name>
</gene>
<proteinExistence type="predicted"/>
<accession>A0AAQ3Q4W8</accession>
<dbReference type="AlphaFoldDB" id="A0AAQ3Q4W8"/>
<dbReference type="Proteomes" id="UP001327560">
    <property type="component" value="Chromosome 2"/>
</dbReference>
<keyword evidence="2" id="KW-1185">Reference proteome</keyword>
<reference evidence="1 2" key="1">
    <citation type="submission" date="2023-10" db="EMBL/GenBank/DDBJ databases">
        <title>Chromosome-scale genome assembly provides insights into flower coloration mechanisms of Canna indica.</title>
        <authorList>
            <person name="Li C."/>
        </authorList>
    </citation>
    <scope>NUCLEOTIDE SEQUENCE [LARGE SCALE GENOMIC DNA]</scope>
    <source>
        <tissue evidence="1">Flower</tissue>
    </source>
</reference>
<dbReference type="EMBL" id="CP136891">
    <property type="protein sequence ID" value="WOK97868.1"/>
    <property type="molecule type" value="Genomic_DNA"/>
</dbReference>
<protein>
    <submittedName>
        <fullName evidence="1">Uncharacterized protein</fullName>
    </submittedName>
</protein>
<sequence length="175" mass="19517">MSEYEAQIKSLNEKWAMFNQLLQQQPRTFGAPPQLGLTSIMNQANLFHSHLGFSEYANVPQYANMSQYSNVPEISPPGGNARDSFSTCDWHIVMRMRTPKDGTCDPIAPLELPHSLHAFQRVSSSDSLNVEYSTTCKCENHEKARPLGRSPCSSQDCKEMERVADCGGSITSDQV</sequence>